<evidence type="ECO:0000256" key="2">
    <source>
        <dbReference type="SAM" id="MobiDB-lite"/>
    </source>
</evidence>
<dbReference type="GO" id="GO:0044782">
    <property type="term" value="P:cilium organization"/>
    <property type="evidence" value="ECO:0007669"/>
    <property type="project" value="TreeGrafter"/>
</dbReference>
<dbReference type="GO" id="GO:0016939">
    <property type="term" value="C:kinesin II complex"/>
    <property type="evidence" value="ECO:0007669"/>
    <property type="project" value="TreeGrafter"/>
</dbReference>
<dbReference type="InterPro" id="IPR000225">
    <property type="entry name" value="Armadillo"/>
</dbReference>
<dbReference type="SUPFAM" id="SSF48371">
    <property type="entry name" value="ARM repeat"/>
    <property type="match status" value="1"/>
</dbReference>
<protein>
    <submittedName>
        <fullName evidence="3">Kinesin associated protein 3</fullName>
    </submittedName>
</protein>
<dbReference type="InterPro" id="IPR011989">
    <property type="entry name" value="ARM-like"/>
</dbReference>
<proteinExistence type="predicted"/>
<keyword evidence="4" id="KW-1185">Reference proteome</keyword>
<gene>
    <name evidence="3" type="primary">KIFAP3</name>
</gene>
<dbReference type="PANTHER" id="PTHR15605">
    <property type="entry name" value="KINESIN-ASSOCIATED PROTEINS"/>
    <property type="match status" value="1"/>
</dbReference>
<dbReference type="Ensembl" id="ENSCUST00005002089.1">
    <property type="protein sequence ID" value="ENSCUSP00005001985.1"/>
    <property type="gene ID" value="ENSCUSG00005000905.1"/>
</dbReference>
<dbReference type="SMART" id="SM00185">
    <property type="entry name" value="ARM"/>
    <property type="match status" value="3"/>
</dbReference>
<feature type="region of interest" description="Disordered" evidence="2">
    <location>
        <begin position="92"/>
        <end position="114"/>
    </location>
</feature>
<feature type="repeat" description="ARM" evidence="1">
    <location>
        <begin position="556"/>
        <end position="600"/>
    </location>
</feature>
<reference evidence="3" key="2">
    <citation type="submission" date="2025-08" db="UniProtKB">
        <authorList>
            <consortium name="Ensembl"/>
        </authorList>
    </citation>
    <scope>IDENTIFICATION</scope>
</reference>
<dbReference type="PROSITE" id="PS50176">
    <property type="entry name" value="ARM_REPEAT"/>
    <property type="match status" value="1"/>
</dbReference>
<dbReference type="InterPro" id="IPR008658">
    <property type="entry name" value="KAP3"/>
</dbReference>
<reference evidence="3" key="3">
    <citation type="submission" date="2025-09" db="UniProtKB">
        <authorList>
            <consortium name="Ensembl"/>
        </authorList>
    </citation>
    <scope>IDENTIFICATION</scope>
</reference>
<dbReference type="GO" id="GO:0019894">
    <property type="term" value="F:kinesin binding"/>
    <property type="evidence" value="ECO:0007669"/>
    <property type="project" value="InterPro"/>
</dbReference>
<organism evidence="3 4">
    <name type="scientific">Catharus ustulatus</name>
    <name type="common">Russet-backed thrush</name>
    <name type="synonym">Hylocichla ustulatus</name>
    <dbReference type="NCBI Taxonomy" id="91951"/>
    <lineage>
        <taxon>Eukaryota</taxon>
        <taxon>Metazoa</taxon>
        <taxon>Chordata</taxon>
        <taxon>Craniata</taxon>
        <taxon>Vertebrata</taxon>
        <taxon>Euteleostomi</taxon>
        <taxon>Archelosauria</taxon>
        <taxon>Archosauria</taxon>
        <taxon>Dinosauria</taxon>
        <taxon>Saurischia</taxon>
        <taxon>Theropoda</taxon>
        <taxon>Coelurosauria</taxon>
        <taxon>Aves</taxon>
        <taxon>Neognathae</taxon>
        <taxon>Neoaves</taxon>
        <taxon>Telluraves</taxon>
        <taxon>Australaves</taxon>
        <taxon>Passeriformes</taxon>
        <taxon>Turdidae</taxon>
        <taxon>Catharus</taxon>
    </lineage>
</organism>
<dbReference type="GO" id="GO:0035869">
    <property type="term" value="C:ciliary transition zone"/>
    <property type="evidence" value="ECO:0007669"/>
    <property type="project" value="TreeGrafter"/>
</dbReference>
<dbReference type="Pfam" id="PF05804">
    <property type="entry name" value="KAP"/>
    <property type="match status" value="1"/>
</dbReference>
<dbReference type="InterPro" id="IPR016024">
    <property type="entry name" value="ARM-type_fold"/>
</dbReference>
<reference evidence="3" key="1">
    <citation type="submission" date="2020-10" db="EMBL/GenBank/DDBJ databases">
        <title>Catharus ustulatus (Swainson's thrush) genome, bCatUst1, primary haplotype v2.</title>
        <authorList>
            <person name="Delmore K."/>
            <person name="Vafadar M."/>
            <person name="Formenti G."/>
            <person name="Chow W."/>
            <person name="Pelan S."/>
            <person name="Howe K."/>
            <person name="Rhie A."/>
            <person name="Mountcastle J."/>
            <person name="Haase B."/>
            <person name="Fedrigo O."/>
            <person name="Jarvis E.D."/>
        </authorList>
    </citation>
    <scope>NUCLEOTIDE SEQUENCE [LARGE SCALE GENOMIC DNA]</scope>
</reference>
<dbReference type="Gene3D" id="1.25.10.10">
    <property type="entry name" value="Leucine-rich Repeat Variant"/>
    <property type="match status" value="1"/>
</dbReference>
<feature type="compositionally biased region" description="Basic and acidic residues" evidence="2">
    <location>
        <begin position="92"/>
        <end position="108"/>
    </location>
</feature>
<accession>A0A8C3XXJ8</accession>
<sequence length="725" mass="83349">CVKGGNIDVHPSEKALIVHYEVEATILGELGDPMLGERKECQKIIRLKSLNANTDIGSLARKVVEECKLIHPSKLAEVEQLLYYLQNRRDSSAGKEKKEKTSKPKDPPPFEGTEIDEVANINDMDEYIELLYEDIPDKVRGSALILQLARNPDNLEELLINVLFLQCSFTQFHGIITHYKIGALCMNIIDHELKRHELWQEELAKKKKADILLMFWHNPENQTLKKDYEKTYKKYKGLVVKQEQLLRVAIYLLLNLAEDTRIELKMRNKNIVHMLVKALDRENFELLILVVTFLKKLSIFMENKNDMVEMDIVEKLVKMVPCEHEDLLNVTLRLLLNLSFDTGLRSKMVHVGLLPKLTALLGNENNKKVAICILYHISMDDCFKSMFAYTDCIPQLMKMLFECPDERVDLELISFCINLAANKRNVQLICEGNGLKMLMKRALKFKDPLLMKMIRNISQHDGPTKSQFIEYVGDLAAQVSNDEEEEFVIECLGTLANLTLPELDWELVLKEYKLVPYLKDKLKPGSAEDDLVLEVVIMIGTVSMDDSCAALLAKSGIIPALIELLNAQQEDDEFVCQIIYVFYQMVFHQATRDVIIKETQAPAYLIDLMHDKNAEIRKVCDNTLDIIAEYDEEWAKKIQTEKFRWHNSQWLEMVESRQMDDSEQYLYGDDPIEPYIHEGDILERPDLFYNADGLIAPDGAVSPDIFGDYQLQNGDLVGQHPFSGK</sequence>
<dbReference type="GO" id="GO:0007018">
    <property type="term" value="P:microtubule-based movement"/>
    <property type="evidence" value="ECO:0007669"/>
    <property type="project" value="TreeGrafter"/>
</dbReference>
<dbReference type="PANTHER" id="PTHR15605:SF2">
    <property type="entry name" value="KINESIN-ASSOCIATED PROTEIN 3"/>
    <property type="match status" value="1"/>
</dbReference>
<evidence type="ECO:0000256" key="1">
    <source>
        <dbReference type="PROSITE-ProRule" id="PRU00259"/>
    </source>
</evidence>
<evidence type="ECO:0000313" key="4">
    <source>
        <dbReference type="Proteomes" id="UP000694563"/>
    </source>
</evidence>
<dbReference type="Proteomes" id="UP000694563">
    <property type="component" value="Chromosome 9"/>
</dbReference>
<name>A0A8C3XXJ8_CATUS</name>
<evidence type="ECO:0000313" key="3">
    <source>
        <dbReference type="Ensembl" id="ENSCUSP00005001985.1"/>
    </source>
</evidence>
<dbReference type="AlphaFoldDB" id="A0A8C3XXJ8"/>
<dbReference type="SMART" id="SM01297">
    <property type="entry name" value="KAP"/>
    <property type="match status" value="1"/>
</dbReference>
<dbReference type="GO" id="GO:0005930">
    <property type="term" value="C:axoneme"/>
    <property type="evidence" value="ECO:0007669"/>
    <property type="project" value="TreeGrafter"/>
</dbReference>